<dbReference type="CDD" id="cd07719">
    <property type="entry name" value="arylsulfatase_AtsA-like_MBL-fold"/>
    <property type="match status" value="1"/>
</dbReference>
<evidence type="ECO:0000256" key="3">
    <source>
        <dbReference type="ARBA" id="ARBA00022833"/>
    </source>
</evidence>
<dbReference type="SMART" id="SM00849">
    <property type="entry name" value="Lactamase_B"/>
    <property type="match status" value="1"/>
</dbReference>
<dbReference type="InterPro" id="IPR036866">
    <property type="entry name" value="RibonucZ/Hydroxyglut_hydro"/>
</dbReference>
<gene>
    <name evidence="5" type="ORF">QYG89_12110</name>
</gene>
<organism evidence="5 6">
    <name type="scientific">Bacillus lumedeiriae</name>
    <dbReference type="NCBI Taxonomy" id="3058829"/>
    <lineage>
        <taxon>Bacteria</taxon>
        <taxon>Bacillati</taxon>
        <taxon>Bacillota</taxon>
        <taxon>Bacilli</taxon>
        <taxon>Bacillales</taxon>
        <taxon>Bacillaceae</taxon>
        <taxon>Bacillus</taxon>
    </lineage>
</organism>
<dbReference type="InterPro" id="IPR044094">
    <property type="entry name" value="AtsA-like_MBL-fold"/>
</dbReference>
<dbReference type="PANTHER" id="PTHR46018:SF2">
    <property type="entry name" value="ZINC PHOSPHODIESTERASE ELAC PROTEIN 1"/>
    <property type="match status" value="1"/>
</dbReference>
<name>A0ABW8IA79_9BACI</name>
<comment type="caution">
    <text evidence="5">The sequence shown here is derived from an EMBL/GenBank/DDBJ whole genome shotgun (WGS) entry which is preliminary data.</text>
</comment>
<reference evidence="5 6" key="1">
    <citation type="submission" date="2023-07" db="EMBL/GenBank/DDBJ databases">
        <title>Bacillus lucianemedeirus sp. nov, a new species isolated from an immunobiological production facility.</title>
        <authorList>
            <person name="Costa L.V."/>
            <person name="Miranda R.V.S.L."/>
            <person name="Brandao M.L.L."/>
            <person name="Reis C.M.F."/>
            <person name="Frazao A.M."/>
            <person name="Cruz F.V."/>
            <person name="Baio P.V.P."/>
            <person name="Veras J.F.C."/>
            <person name="Ramos J.N."/>
            <person name="Vieira V."/>
        </authorList>
    </citation>
    <scope>NUCLEOTIDE SEQUENCE [LARGE SCALE GENOMIC DNA]</scope>
    <source>
        <strain evidence="5 6">B190/17</strain>
    </source>
</reference>
<evidence type="ECO:0000313" key="5">
    <source>
        <dbReference type="EMBL" id="MFK2826398.1"/>
    </source>
</evidence>
<dbReference type="InterPro" id="IPR001279">
    <property type="entry name" value="Metallo-B-lactamas"/>
</dbReference>
<dbReference type="Gene3D" id="3.60.15.10">
    <property type="entry name" value="Ribonuclease Z/Hydroxyacylglutathione hydrolase-like"/>
    <property type="match status" value="1"/>
</dbReference>
<keyword evidence="6" id="KW-1185">Reference proteome</keyword>
<keyword evidence="1" id="KW-0255">Endonuclease</keyword>
<feature type="domain" description="Metallo-beta-lactamase" evidence="4">
    <location>
        <begin position="21"/>
        <end position="216"/>
    </location>
</feature>
<dbReference type="PANTHER" id="PTHR46018">
    <property type="entry name" value="ZINC PHOSPHODIESTERASE ELAC PROTEIN 1"/>
    <property type="match status" value="1"/>
</dbReference>
<dbReference type="RefSeq" id="WP_404317690.1">
    <property type="nucleotide sequence ID" value="NZ_JAUIYO010000010.1"/>
</dbReference>
<keyword evidence="3" id="KW-0862">Zinc</keyword>
<protein>
    <submittedName>
        <fullName evidence="5">MBL fold metallo-hydrolase</fullName>
    </submittedName>
</protein>
<evidence type="ECO:0000313" key="6">
    <source>
        <dbReference type="Proteomes" id="UP001619911"/>
    </source>
</evidence>
<dbReference type="Pfam" id="PF12706">
    <property type="entry name" value="Lactamase_B_2"/>
    <property type="match status" value="1"/>
</dbReference>
<dbReference type="Proteomes" id="UP001619911">
    <property type="component" value="Unassembled WGS sequence"/>
</dbReference>
<keyword evidence="2" id="KW-0378">Hydrolase</keyword>
<accession>A0ABW8IA79</accession>
<keyword evidence="1" id="KW-0540">Nuclease</keyword>
<dbReference type="EMBL" id="JAUIYO010000010">
    <property type="protein sequence ID" value="MFK2826398.1"/>
    <property type="molecule type" value="Genomic_DNA"/>
</dbReference>
<evidence type="ECO:0000259" key="4">
    <source>
        <dbReference type="SMART" id="SM00849"/>
    </source>
</evidence>
<proteinExistence type="predicted"/>
<dbReference type="SUPFAM" id="SSF56281">
    <property type="entry name" value="Metallo-hydrolase/oxidoreductase"/>
    <property type="match status" value="1"/>
</dbReference>
<sequence>MEFLLQMLGTGSPRPDLERSGPAQVLFIDDIPVLIDCGEGTTGQLLKAGILPERINHLWLTHLHSDHLFGYAQFLIGGQGNGRRELTVVGPAGTKKYHERTLEMYEEDIRYRLSLGRSPKGLMDVNIIEITEPGEVESDLPVKVTAERMVHNVPTFGYRFEGDGKAVVISGDTAPTDRLIEFARGADILVQDAALTTTSVYTKGENKEFEKVFVNLQKEHCTPAQCGETAEQAGVKKLVLTHFLPGADPEEACREALEVFSGPVIAGEDLQLIKIDE</sequence>
<evidence type="ECO:0000256" key="2">
    <source>
        <dbReference type="ARBA" id="ARBA00022801"/>
    </source>
</evidence>
<evidence type="ECO:0000256" key="1">
    <source>
        <dbReference type="ARBA" id="ARBA00022759"/>
    </source>
</evidence>